<gene>
    <name evidence="1" type="ORF">T07_8983</name>
</gene>
<sequence>MTIDNGYNHGLFSSKSRVGYPRRTSFGQRGISFDRFIQERLINMVDSLLLHLFAKKTEISALRNNIAVLV</sequence>
<organism evidence="1 2">
    <name type="scientific">Trichinella nelsoni</name>
    <dbReference type="NCBI Taxonomy" id="6336"/>
    <lineage>
        <taxon>Eukaryota</taxon>
        <taxon>Metazoa</taxon>
        <taxon>Ecdysozoa</taxon>
        <taxon>Nematoda</taxon>
        <taxon>Enoplea</taxon>
        <taxon>Dorylaimia</taxon>
        <taxon>Trichinellida</taxon>
        <taxon>Trichinellidae</taxon>
        <taxon>Trichinella</taxon>
    </lineage>
</organism>
<evidence type="ECO:0000313" key="2">
    <source>
        <dbReference type="Proteomes" id="UP000054630"/>
    </source>
</evidence>
<dbReference type="Proteomes" id="UP000054630">
    <property type="component" value="Unassembled WGS sequence"/>
</dbReference>
<keyword evidence="2" id="KW-1185">Reference proteome</keyword>
<dbReference type="AlphaFoldDB" id="A0A0V0RX53"/>
<name>A0A0V0RX53_9BILA</name>
<proteinExistence type="predicted"/>
<reference evidence="1 2" key="1">
    <citation type="submission" date="2015-01" db="EMBL/GenBank/DDBJ databases">
        <title>Evolution of Trichinella species and genotypes.</title>
        <authorList>
            <person name="Korhonen P.K."/>
            <person name="Edoardo P."/>
            <person name="Giuseppe L.R."/>
            <person name="Gasser R.B."/>
        </authorList>
    </citation>
    <scope>NUCLEOTIDE SEQUENCE [LARGE SCALE GENOMIC DNA]</scope>
    <source>
        <strain evidence="1">ISS37</strain>
    </source>
</reference>
<protein>
    <submittedName>
        <fullName evidence="1">Uncharacterized protein</fullName>
    </submittedName>
</protein>
<accession>A0A0V0RX53</accession>
<evidence type="ECO:0000313" key="1">
    <source>
        <dbReference type="EMBL" id="KRX19069.1"/>
    </source>
</evidence>
<dbReference type="EMBL" id="JYDL01000064">
    <property type="protein sequence ID" value="KRX19069.1"/>
    <property type="molecule type" value="Genomic_DNA"/>
</dbReference>
<comment type="caution">
    <text evidence="1">The sequence shown here is derived from an EMBL/GenBank/DDBJ whole genome shotgun (WGS) entry which is preliminary data.</text>
</comment>